<sequence>MSASLTGGCLCAKVRYVLSAPDQVVYSVICHCINCKKASGTHMVNSSIFPKETFTLSSGTPKTFEDKDTDSGKTLYRHFCGDCGSPVFITTPMVDSIVAVLSGTLDKGGEWWAPNKEQYIETKSHWLPDFPVTAKEGVVERHERGPLKEQKY</sequence>
<evidence type="ECO:0000259" key="5">
    <source>
        <dbReference type="PROSITE" id="PS51891"/>
    </source>
</evidence>
<keyword evidence="3" id="KW-0862">Zinc</keyword>
<evidence type="ECO:0000256" key="4">
    <source>
        <dbReference type="ARBA" id="ARBA00023239"/>
    </source>
</evidence>
<dbReference type="InterPro" id="IPR011057">
    <property type="entry name" value="Mss4-like_sf"/>
</dbReference>
<evidence type="ECO:0000313" key="7">
    <source>
        <dbReference type="Proteomes" id="UP001140453"/>
    </source>
</evidence>
<evidence type="ECO:0000256" key="2">
    <source>
        <dbReference type="ARBA" id="ARBA00022723"/>
    </source>
</evidence>
<accession>A0A9W8YK27</accession>
<dbReference type="Gene3D" id="3.90.1590.10">
    <property type="entry name" value="glutathione-dependent formaldehyde- activating enzyme (gfa)"/>
    <property type="match status" value="1"/>
</dbReference>
<evidence type="ECO:0000256" key="1">
    <source>
        <dbReference type="ARBA" id="ARBA00005495"/>
    </source>
</evidence>
<dbReference type="OrthoDB" id="2212170at2759"/>
<dbReference type="PROSITE" id="PS51891">
    <property type="entry name" value="CENP_V_GFA"/>
    <property type="match status" value="1"/>
</dbReference>
<keyword evidence="7" id="KW-1185">Reference proteome</keyword>
<dbReference type="SUPFAM" id="SSF51316">
    <property type="entry name" value="Mss4-like"/>
    <property type="match status" value="1"/>
</dbReference>
<dbReference type="PANTHER" id="PTHR33337:SF40">
    <property type="entry name" value="CENP-V_GFA DOMAIN-CONTAINING PROTEIN-RELATED"/>
    <property type="match status" value="1"/>
</dbReference>
<reference evidence="6" key="1">
    <citation type="submission" date="2022-10" db="EMBL/GenBank/DDBJ databases">
        <title>Tapping the CABI collections for fungal endophytes: first genome assemblies for Collariella, Neodidymelliopsis, Ascochyta clinopodiicola, Didymella pomorum, Didymosphaeria variabile, Neocosmospora piperis and Neocucurbitaria cava.</title>
        <authorList>
            <person name="Hill R."/>
        </authorList>
    </citation>
    <scope>NUCLEOTIDE SEQUENCE</scope>
    <source>
        <strain evidence="6">IMI 355082</strain>
    </source>
</reference>
<comment type="caution">
    <text evidence="6">The sequence shown here is derived from an EMBL/GenBank/DDBJ whole genome shotgun (WGS) entry which is preliminary data.</text>
</comment>
<dbReference type="Pfam" id="PF04828">
    <property type="entry name" value="GFA"/>
    <property type="match status" value="1"/>
</dbReference>
<proteinExistence type="inferred from homology"/>
<protein>
    <recommendedName>
        <fullName evidence="5">CENP-V/GFA domain-containing protein</fullName>
    </recommendedName>
</protein>
<keyword evidence="4" id="KW-0456">Lyase</keyword>
<dbReference type="InterPro" id="IPR006913">
    <property type="entry name" value="CENP-V/GFA"/>
</dbReference>
<evidence type="ECO:0000256" key="3">
    <source>
        <dbReference type="ARBA" id="ARBA00022833"/>
    </source>
</evidence>
<comment type="similarity">
    <text evidence="1">Belongs to the Gfa family.</text>
</comment>
<dbReference type="Proteomes" id="UP001140453">
    <property type="component" value="Unassembled WGS sequence"/>
</dbReference>
<feature type="domain" description="CENP-V/GFA" evidence="5">
    <location>
        <begin position="5"/>
        <end position="113"/>
    </location>
</feature>
<dbReference type="AlphaFoldDB" id="A0A9W8YK27"/>
<name>A0A9W8YK27_9PEZI</name>
<dbReference type="GO" id="GO:0016846">
    <property type="term" value="F:carbon-sulfur lyase activity"/>
    <property type="evidence" value="ECO:0007669"/>
    <property type="project" value="InterPro"/>
</dbReference>
<organism evidence="6 7">
    <name type="scientific">Gnomoniopsis smithogilvyi</name>
    <dbReference type="NCBI Taxonomy" id="1191159"/>
    <lineage>
        <taxon>Eukaryota</taxon>
        <taxon>Fungi</taxon>
        <taxon>Dikarya</taxon>
        <taxon>Ascomycota</taxon>
        <taxon>Pezizomycotina</taxon>
        <taxon>Sordariomycetes</taxon>
        <taxon>Sordariomycetidae</taxon>
        <taxon>Diaporthales</taxon>
        <taxon>Gnomoniaceae</taxon>
        <taxon>Gnomoniopsis</taxon>
    </lineage>
</organism>
<dbReference type="EMBL" id="JAPEVB010000006">
    <property type="protein sequence ID" value="KAJ4386794.1"/>
    <property type="molecule type" value="Genomic_DNA"/>
</dbReference>
<gene>
    <name evidence="6" type="ORF">N0V93_009692</name>
</gene>
<dbReference type="GO" id="GO:0046872">
    <property type="term" value="F:metal ion binding"/>
    <property type="evidence" value="ECO:0007669"/>
    <property type="project" value="UniProtKB-KW"/>
</dbReference>
<evidence type="ECO:0000313" key="6">
    <source>
        <dbReference type="EMBL" id="KAJ4386794.1"/>
    </source>
</evidence>
<dbReference type="PANTHER" id="PTHR33337">
    <property type="entry name" value="GFA DOMAIN-CONTAINING PROTEIN"/>
    <property type="match status" value="1"/>
</dbReference>
<keyword evidence="2" id="KW-0479">Metal-binding</keyword>